<keyword evidence="2" id="KW-1185">Reference proteome</keyword>
<reference evidence="1" key="2">
    <citation type="submission" date="2021-08" db="EMBL/GenBank/DDBJ databases">
        <authorList>
            <person name="Tani A."/>
            <person name="Ola A."/>
            <person name="Ogura Y."/>
            <person name="Katsura K."/>
            <person name="Hayashi T."/>
        </authorList>
    </citation>
    <scope>NUCLEOTIDE SEQUENCE</scope>
    <source>
        <strain evidence="1">DSM 14458</strain>
    </source>
</reference>
<comment type="caution">
    <text evidence="1">The sequence shown here is derived from an EMBL/GenBank/DDBJ whole genome shotgun (WGS) entry which is preliminary data.</text>
</comment>
<evidence type="ECO:0000313" key="2">
    <source>
        <dbReference type="Proteomes" id="UP001055093"/>
    </source>
</evidence>
<organism evidence="1 2">
    <name type="scientific">Methylorubrum suomiense</name>
    <dbReference type="NCBI Taxonomy" id="144191"/>
    <lineage>
        <taxon>Bacteria</taxon>
        <taxon>Pseudomonadati</taxon>
        <taxon>Pseudomonadota</taxon>
        <taxon>Alphaproteobacteria</taxon>
        <taxon>Hyphomicrobiales</taxon>
        <taxon>Methylobacteriaceae</taxon>
        <taxon>Methylorubrum</taxon>
    </lineage>
</organism>
<accession>A0ABQ4UZ78</accession>
<reference evidence="1" key="1">
    <citation type="journal article" date="2021" name="Front. Microbiol.">
        <title>Comprehensive Comparative Genomics and Phenotyping of Methylobacterium Species.</title>
        <authorList>
            <person name="Alessa O."/>
            <person name="Ogura Y."/>
            <person name="Fujitani Y."/>
            <person name="Takami H."/>
            <person name="Hayashi T."/>
            <person name="Sahin N."/>
            <person name="Tani A."/>
        </authorList>
    </citation>
    <scope>NUCLEOTIDE SEQUENCE</scope>
    <source>
        <strain evidence="1">DSM 14458</strain>
    </source>
</reference>
<protein>
    <submittedName>
        <fullName evidence="1">Uncharacterized protein</fullName>
    </submittedName>
</protein>
<dbReference type="Proteomes" id="UP001055093">
    <property type="component" value="Unassembled WGS sequence"/>
</dbReference>
<proteinExistence type="predicted"/>
<dbReference type="EMBL" id="BPRE01000012">
    <property type="protein sequence ID" value="GJE77129.1"/>
    <property type="molecule type" value="Genomic_DNA"/>
</dbReference>
<evidence type="ECO:0000313" key="1">
    <source>
        <dbReference type="EMBL" id="GJE77129.1"/>
    </source>
</evidence>
<name>A0ABQ4UZ78_9HYPH</name>
<gene>
    <name evidence="1" type="ORF">BGCPKDLD_3730</name>
</gene>
<sequence>MFSASALGHQVGPGALAAEWFTEGTAATVSGHGQFVHDVAHKQLLWDADGTGGGAAVTVATFATPANLHAQDFLIV</sequence>